<dbReference type="PANTHER" id="PTHR43434">
    <property type="entry name" value="PHOSPHOGLYCOLATE PHOSPHATASE"/>
    <property type="match status" value="1"/>
</dbReference>
<dbReference type="Proteomes" id="UP000295217">
    <property type="component" value="Unassembled WGS sequence"/>
</dbReference>
<protein>
    <submittedName>
        <fullName evidence="1">HAD family hydrolase</fullName>
    </submittedName>
</protein>
<accession>A0A4R5A2D3</accession>
<dbReference type="PANTHER" id="PTHR43434:SF19">
    <property type="entry name" value="PHOSPHONOACETALDEHYDE HYDROLASE"/>
    <property type="match status" value="1"/>
</dbReference>
<reference evidence="1 2" key="1">
    <citation type="submission" date="2019-02" db="EMBL/GenBank/DDBJ databases">
        <title>Draft genome sequences of novel Actinobacteria.</title>
        <authorList>
            <person name="Sahin N."/>
            <person name="Ay H."/>
            <person name="Saygin H."/>
        </authorList>
    </citation>
    <scope>NUCLEOTIDE SEQUENCE [LARGE SCALE GENOMIC DNA]</scope>
    <source>
        <strain evidence="1 2">8K307</strain>
    </source>
</reference>
<dbReference type="InterPro" id="IPR023214">
    <property type="entry name" value="HAD_sf"/>
</dbReference>
<dbReference type="SFLD" id="SFLDG01129">
    <property type="entry name" value="C1.5:_HAD__Beta-PGM__Phosphata"/>
    <property type="match status" value="1"/>
</dbReference>
<evidence type="ECO:0000313" key="2">
    <source>
        <dbReference type="Proteomes" id="UP000295217"/>
    </source>
</evidence>
<keyword evidence="2" id="KW-1185">Reference proteome</keyword>
<name>A0A4R5A2D3_9ACTN</name>
<sequence>MRATPSSELVVCDMAGTVFGDDGLVGAAFRDGLLAGGVPEGPALDAAMETFARNRGRSKIDAFRQILPEESARRANTAFERRYEELVDIHGVTAFPDVGPFFGRLRDAGVRVALTTGFAVSTREVLLDVLGWRDAVDVALSPSDAGRGRPYPDMILTAALKLQVTDMHGVAVVGDTRSDLVAGWRSGAGVVAGVTSGADDRATLQAAPHTHILESVIDIEPLIIAATARIGG</sequence>
<dbReference type="InterPro" id="IPR050155">
    <property type="entry name" value="HAD-like_hydrolase_sf"/>
</dbReference>
<comment type="caution">
    <text evidence="1">The sequence shown here is derived from an EMBL/GenBank/DDBJ whole genome shotgun (WGS) entry which is preliminary data.</text>
</comment>
<dbReference type="GO" id="GO:0006281">
    <property type="term" value="P:DNA repair"/>
    <property type="evidence" value="ECO:0007669"/>
    <property type="project" value="TreeGrafter"/>
</dbReference>
<dbReference type="Gene3D" id="3.40.50.1000">
    <property type="entry name" value="HAD superfamily/HAD-like"/>
    <property type="match status" value="1"/>
</dbReference>
<proteinExistence type="predicted"/>
<dbReference type="AlphaFoldDB" id="A0A4R5A2D3"/>
<keyword evidence="1" id="KW-0378">Hydrolase</keyword>
<dbReference type="OrthoDB" id="5504491at2"/>
<dbReference type="Pfam" id="PF00702">
    <property type="entry name" value="Hydrolase"/>
    <property type="match status" value="1"/>
</dbReference>
<dbReference type="SFLD" id="SFLDS00003">
    <property type="entry name" value="Haloacid_Dehalogenase"/>
    <property type="match status" value="1"/>
</dbReference>
<dbReference type="RefSeq" id="WP_132107414.1">
    <property type="nucleotide sequence ID" value="NZ_SMLB01000059.1"/>
</dbReference>
<organism evidence="1 2">
    <name type="scientific">Jiangella aurantiaca</name>
    <dbReference type="NCBI Taxonomy" id="2530373"/>
    <lineage>
        <taxon>Bacteria</taxon>
        <taxon>Bacillati</taxon>
        <taxon>Actinomycetota</taxon>
        <taxon>Actinomycetes</taxon>
        <taxon>Jiangellales</taxon>
        <taxon>Jiangellaceae</taxon>
        <taxon>Jiangella</taxon>
    </lineage>
</organism>
<dbReference type="SUPFAM" id="SSF56784">
    <property type="entry name" value="HAD-like"/>
    <property type="match status" value="1"/>
</dbReference>
<dbReference type="InterPro" id="IPR036412">
    <property type="entry name" value="HAD-like_sf"/>
</dbReference>
<dbReference type="EMBL" id="SMLB01000059">
    <property type="protein sequence ID" value="TDD64966.1"/>
    <property type="molecule type" value="Genomic_DNA"/>
</dbReference>
<dbReference type="GO" id="GO:0005829">
    <property type="term" value="C:cytosol"/>
    <property type="evidence" value="ECO:0007669"/>
    <property type="project" value="TreeGrafter"/>
</dbReference>
<dbReference type="GO" id="GO:0008967">
    <property type="term" value="F:phosphoglycolate phosphatase activity"/>
    <property type="evidence" value="ECO:0007669"/>
    <property type="project" value="TreeGrafter"/>
</dbReference>
<evidence type="ECO:0000313" key="1">
    <source>
        <dbReference type="EMBL" id="TDD64966.1"/>
    </source>
</evidence>
<gene>
    <name evidence="1" type="ORF">E1262_26695</name>
</gene>